<protein>
    <submittedName>
        <fullName evidence="11">Putative lactose-sensitive fimbrial protein</fullName>
    </submittedName>
</protein>
<comment type="caution">
    <text evidence="11">The sequence shown here is derived from an EMBL/GenBank/DDBJ whole genome shotgun (WGS) entry which is preliminary data.</text>
</comment>
<feature type="compositionally biased region" description="Pro residues" evidence="5">
    <location>
        <begin position="329"/>
        <end position="343"/>
    </location>
</feature>
<reference evidence="11 12" key="1">
    <citation type="submission" date="2012-05" db="EMBL/GenBank/DDBJ databases">
        <authorList>
            <person name="Harkins D.M."/>
            <person name="Madupu R."/>
            <person name="Durkin A.S."/>
            <person name="Torralba M."/>
            <person name="Methe B."/>
            <person name="Sutton G.G."/>
            <person name="Nelson K.E."/>
        </authorList>
    </citation>
    <scope>NUCLEOTIDE SEQUENCE [LARGE SCALE GENOMIC DNA]</scope>
    <source>
        <strain evidence="11 12">F0489</strain>
    </source>
</reference>
<evidence type="ECO:0000256" key="1">
    <source>
        <dbReference type="ARBA" id="ARBA00022512"/>
    </source>
</evidence>
<dbReference type="PATRIC" id="fig|1125718.3.peg.22"/>
<proteinExistence type="predicted"/>
<feature type="region of interest" description="Disordered" evidence="5">
    <location>
        <begin position="326"/>
        <end position="352"/>
    </location>
</feature>
<evidence type="ECO:0000259" key="8">
    <source>
        <dbReference type="Pfam" id="PF00746"/>
    </source>
</evidence>
<feature type="transmembrane region" description="Helical" evidence="6">
    <location>
        <begin position="498"/>
        <end position="518"/>
    </location>
</feature>
<dbReference type="Gene3D" id="2.60.40.740">
    <property type="match status" value="1"/>
</dbReference>
<keyword evidence="2" id="KW-0964">Secreted</keyword>
<evidence type="ECO:0000313" key="11">
    <source>
        <dbReference type="EMBL" id="EJF47766.1"/>
    </source>
</evidence>
<dbReference type="OrthoDB" id="3199332at2"/>
<dbReference type="RefSeq" id="WP_008729368.1">
    <property type="nucleotide sequence ID" value="NZ_AKFT01000002.1"/>
</dbReference>
<dbReference type="Pfam" id="PF00746">
    <property type="entry name" value="Gram_pos_anchor"/>
    <property type="match status" value="1"/>
</dbReference>
<dbReference type="Pfam" id="PF16555">
    <property type="entry name" value="GramPos_pilinD1"/>
    <property type="match status" value="1"/>
</dbReference>
<dbReference type="Pfam" id="PF17802">
    <property type="entry name" value="SpaA"/>
    <property type="match status" value="1"/>
</dbReference>
<dbReference type="NCBIfam" id="NF033902">
    <property type="entry name" value="iso_D2_wall_anc"/>
    <property type="match status" value="1"/>
</dbReference>
<dbReference type="Gene3D" id="2.60.40.10">
    <property type="entry name" value="Immunoglobulins"/>
    <property type="match status" value="2"/>
</dbReference>
<dbReference type="NCBIfam" id="TIGR01167">
    <property type="entry name" value="LPXTG_anchor"/>
    <property type="match status" value="1"/>
</dbReference>
<evidence type="ECO:0000256" key="5">
    <source>
        <dbReference type="SAM" id="MobiDB-lite"/>
    </source>
</evidence>
<keyword evidence="6" id="KW-0472">Membrane</keyword>
<organism evidence="11 12">
    <name type="scientific">Actinomyces massiliensis F0489</name>
    <dbReference type="NCBI Taxonomy" id="1125718"/>
    <lineage>
        <taxon>Bacteria</taxon>
        <taxon>Bacillati</taxon>
        <taxon>Actinomycetota</taxon>
        <taxon>Actinomycetes</taxon>
        <taxon>Actinomycetales</taxon>
        <taxon>Actinomycetaceae</taxon>
        <taxon>Actinomyces</taxon>
    </lineage>
</organism>
<feature type="signal peptide" evidence="7">
    <location>
        <begin position="1"/>
        <end position="35"/>
    </location>
</feature>
<feature type="domain" description="SpaA-like prealbumin fold" evidence="10">
    <location>
        <begin position="355"/>
        <end position="421"/>
    </location>
</feature>
<dbReference type="NCBIfam" id="TIGR04226">
    <property type="entry name" value="RrgB_K2N_iso_D2"/>
    <property type="match status" value="1"/>
</dbReference>
<keyword evidence="3 7" id="KW-0732">Signal</keyword>
<dbReference type="InterPro" id="IPR041033">
    <property type="entry name" value="SpaA_PFL_dom_1"/>
</dbReference>
<dbReference type="InterPro" id="IPR019931">
    <property type="entry name" value="LPXTG_anchor"/>
</dbReference>
<dbReference type="EMBL" id="AKFT01000002">
    <property type="protein sequence ID" value="EJF47766.1"/>
    <property type="molecule type" value="Genomic_DNA"/>
</dbReference>
<dbReference type="InterPro" id="IPR013783">
    <property type="entry name" value="Ig-like_fold"/>
</dbReference>
<feature type="chain" id="PRO_5003741253" evidence="7">
    <location>
        <begin position="36"/>
        <end position="528"/>
    </location>
</feature>
<dbReference type="eggNOG" id="COG4932">
    <property type="taxonomic scope" value="Bacteria"/>
</dbReference>
<keyword evidence="6" id="KW-0812">Transmembrane</keyword>
<evidence type="ECO:0000256" key="6">
    <source>
        <dbReference type="SAM" id="Phobius"/>
    </source>
</evidence>
<dbReference type="Proteomes" id="UP000002941">
    <property type="component" value="Unassembled WGS sequence"/>
</dbReference>
<evidence type="ECO:0000256" key="3">
    <source>
        <dbReference type="ARBA" id="ARBA00022729"/>
    </source>
</evidence>
<dbReference type="GO" id="GO:0005975">
    <property type="term" value="P:carbohydrate metabolic process"/>
    <property type="evidence" value="ECO:0007669"/>
    <property type="project" value="UniProtKB-ARBA"/>
</dbReference>
<evidence type="ECO:0000256" key="7">
    <source>
        <dbReference type="SAM" id="SignalP"/>
    </source>
</evidence>
<keyword evidence="12" id="KW-1185">Reference proteome</keyword>
<keyword evidence="6" id="KW-1133">Transmembrane helix</keyword>
<feature type="domain" description="Gram-positive cocci surface proteins LPxTG" evidence="8">
    <location>
        <begin position="482"/>
        <end position="523"/>
    </location>
</feature>
<dbReference type="InterPro" id="IPR026466">
    <property type="entry name" value="Fim_isopep_form_D2_dom"/>
</dbReference>
<evidence type="ECO:0000256" key="4">
    <source>
        <dbReference type="ARBA" id="ARBA00023088"/>
    </source>
</evidence>
<dbReference type="InterPro" id="IPR048052">
    <property type="entry name" value="FM1-like"/>
</dbReference>
<accession>J0XGB9</accession>
<keyword evidence="4" id="KW-0572">Peptidoglycan-anchor</keyword>
<gene>
    <name evidence="11" type="ORF">HMPREF1318_1145</name>
</gene>
<name>J0XGB9_9ACTO</name>
<evidence type="ECO:0000259" key="9">
    <source>
        <dbReference type="Pfam" id="PF16555"/>
    </source>
</evidence>
<dbReference type="InterPro" id="IPR032364">
    <property type="entry name" value="GramPos_pilinD1_N"/>
</dbReference>
<dbReference type="AlphaFoldDB" id="J0XGB9"/>
<keyword evidence="1" id="KW-0134">Cell wall</keyword>
<evidence type="ECO:0000256" key="2">
    <source>
        <dbReference type="ARBA" id="ARBA00022525"/>
    </source>
</evidence>
<feature type="domain" description="Gram-positive pilin subunit D1 N-terminal" evidence="9">
    <location>
        <begin position="49"/>
        <end position="198"/>
    </location>
</feature>
<evidence type="ECO:0000259" key="10">
    <source>
        <dbReference type="Pfam" id="PF17802"/>
    </source>
</evidence>
<evidence type="ECO:0000313" key="12">
    <source>
        <dbReference type="Proteomes" id="UP000002941"/>
    </source>
</evidence>
<sequence>MKTTARTFGCRVAAAVGAFALALVGLGGTTTTARAADLGNIDSGRTGSLLIHKHESGSQSADGTPDGQTPSGGAGVADVVFTAYKITNLDLTTQAAWDGLKNQQVPADACGADYASPSLGSYTFDGGTASGSTDAQGDTTIGGLPVAAYLVCETSAPSTVKTKAAPFLVTVPFPNNSTNAANGNGEWLYDVNVYPKNTVVLAPSKGVDVAANGLKTDSQVTFPVTATVPSIASTDSFKHFVISDPLDANLTSGDVASVKVDGQDVDSSYYSITPGQTVSLGFTKAGLAFLKTKPNATVEVVFTAKVVSVPAGGVIENTATLYVDTVPQGDPPDTPPLTPPSEPGTPTNKVATSWGDVKVNKTDADNSKSLKGATFQVYNAKDPYAASCDNAVKEGSAISVDGATEFTSDDDGVVSIAGLFVDKKKGAPNEDPVTPDHAQRCYVLVETAAPAGYVLPANADTPVTVKAGLTATGTYDLTVTNSKQNVPQLPLTGANGRLLLMALGAILVLVAGGAALVARSRKEREPQN</sequence>